<dbReference type="PANTHER" id="PTHR12558">
    <property type="entry name" value="CELL DIVISION CYCLE 16,23,27"/>
    <property type="match status" value="1"/>
</dbReference>
<dbReference type="PROSITE" id="PS50293">
    <property type="entry name" value="TPR_REGION"/>
    <property type="match status" value="1"/>
</dbReference>
<keyword evidence="3" id="KW-1185">Reference proteome</keyword>
<evidence type="ECO:0000313" key="3">
    <source>
        <dbReference type="Proteomes" id="UP000295210"/>
    </source>
</evidence>
<name>A0A4R1LBM0_9BACT</name>
<dbReference type="SMART" id="SM00028">
    <property type="entry name" value="TPR"/>
    <property type="match status" value="5"/>
</dbReference>
<comment type="caution">
    <text evidence="2">The sequence shown here is derived from an EMBL/GenBank/DDBJ whole genome shotgun (WGS) entry which is preliminary data.</text>
</comment>
<dbReference type="InterPro" id="IPR011990">
    <property type="entry name" value="TPR-like_helical_dom_sf"/>
</dbReference>
<feature type="repeat" description="TPR" evidence="1">
    <location>
        <begin position="218"/>
        <end position="251"/>
    </location>
</feature>
<evidence type="ECO:0000256" key="1">
    <source>
        <dbReference type="PROSITE-ProRule" id="PRU00339"/>
    </source>
</evidence>
<dbReference type="Pfam" id="PF13424">
    <property type="entry name" value="TPR_12"/>
    <property type="match status" value="1"/>
</dbReference>
<keyword evidence="1" id="KW-0802">TPR repeat</keyword>
<dbReference type="AlphaFoldDB" id="A0A4R1LBM0"/>
<dbReference type="SUPFAM" id="SSF48452">
    <property type="entry name" value="TPR-like"/>
    <property type="match status" value="2"/>
</dbReference>
<sequence length="296" mass="33378">MEDLGLPSATATTLSHAVEIHDYLTAEKVLIPEIERDPHSTEAGRLLAFLGGIYFLNHDYLNAAVAWNKSQAIAPLPDRLSFSLAMTYIRMGHSNWARKLLQSLAAKDPKQPVYPYWLGRLDYDAQQYDQAILNFKRSIGLAPAMVRAYNNLGLCYYALNQNAQAIDNYKKAIDLDRSAAHPSAWPYLNLGIVLELMNRPEEAEVNLREAIRLEPQLAQAHFQLGNTLEHMGKQDAAVLEFREAARLDANYAEPHFALARLYRKLGRTSLAQQEVNDYLRIHNQAMGGPSQDNIHP</sequence>
<evidence type="ECO:0000313" key="2">
    <source>
        <dbReference type="EMBL" id="TCK75868.1"/>
    </source>
</evidence>
<dbReference type="InterPro" id="IPR019734">
    <property type="entry name" value="TPR_rpt"/>
</dbReference>
<organism evidence="2 3">
    <name type="scientific">Acidipila rosea</name>
    <dbReference type="NCBI Taxonomy" id="768535"/>
    <lineage>
        <taxon>Bacteria</taxon>
        <taxon>Pseudomonadati</taxon>
        <taxon>Acidobacteriota</taxon>
        <taxon>Terriglobia</taxon>
        <taxon>Terriglobales</taxon>
        <taxon>Acidobacteriaceae</taxon>
        <taxon>Acidipila</taxon>
    </lineage>
</organism>
<protein>
    <submittedName>
        <fullName evidence="2">Tetratricopeptide repeat protein</fullName>
    </submittedName>
</protein>
<feature type="repeat" description="TPR" evidence="1">
    <location>
        <begin position="184"/>
        <end position="217"/>
    </location>
</feature>
<proteinExistence type="predicted"/>
<dbReference type="Proteomes" id="UP000295210">
    <property type="component" value="Unassembled WGS sequence"/>
</dbReference>
<feature type="repeat" description="TPR" evidence="1">
    <location>
        <begin position="146"/>
        <end position="179"/>
    </location>
</feature>
<accession>A0A4R1LBM0</accession>
<dbReference type="PROSITE" id="PS50005">
    <property type="entry name" value="TPR"/>
    <property type="match status" value="3"/>
</dbReference>
<dbReference type="Gene3D" id="1.25.40.10">
    <property type="entry name" value="Tetratricopeptide repeat domain"/>
    <property type="match status" value="3"/>
</dbReference>
<dbReference type="EMBL" id="SMGK01000001">
    <property type="protein sequence ID" value="TCK75868.1"/>
    <property type="molecule type" value="Genomic_DNA"/>
</dbReference>
<reference evidence="2 3" key="1">
    <citation type="submission" date="2019-03" db="EMBL/GenBank/DDBJ databases">
        <title>Genomic Encyclopedia of Type Strains, Phase IV (KMG-IV): sequencing the most valuable type-strain genomes for metagenomic binning, comparative biology and taxonomic classification.</title>
        <authorList>
            <person name="Goeker M."/>
        </authorList>
    </citation>
    <scope>NUCLEOTIDE SEQUENCE [LARGE SCALE GENOMIC DNA]</scope>
    <source>
        <strain evidence="2 3">DSM 103428</strain>
    </source>
</reference>
<dbReference type="PANTHER" id="PTHR12558:SF13">
    <property type="entry name" value="CELL DIVISION CYCLE PROTEIN 27 HOMOLOG"/>
    <property type="match status" value="1"/>
</dbReference>
<gene>
    <name evidence="2" type="ORF">C7378_0865</name>
</gene>
<dbReference type="Pfam" id="PF13181">
    <property type="entry name" value="TPR_8"/>
    <property type="match status" value="1"/>
</dbReference>